<evidence type="ECO:0000256" key="1">
    <source>
        <dbReference type="ARBA" id="ARBA00022729"/>
    </source>
</evidence>
<keyword evidence="4" id="KW-1185">Reference proteome</keyword>
<accession>A0AAV5FCU7</accession>
<comment type="caution">
    <text evidence="3">The sequence shown here is derived from an EMBL/GenBank/DDBJ whole genome shotgun (WGS) entry which is preliminary data.</text>
</comment>
<reference evidence="3" key="1">
    <citation type="journal article" date="2018" name="DNA Res.">
        <title>Multiple hybrid de novo genome assembly of finger millet, an orphan allotetraploid crop.</title>
        <authorList>
            <person name="Hatakeyama M."/>
            <person name="Aluri S."/>
            <person name="Balachadran M.T."/>
            <person name="Sivarajan S.R."/>
            <person name="Patrignani A."/>
            <person name="Gruter S."/>
            <person name="Poveda L."/>
            <person name="Shimizu-Inatsugi R."/>
            <person name="Baeten J."/>
            <person name="Francoijs K.J."/>
            <person name="Nataraja K.N."/>
            <person name="Reddy Y.A.N."/>
            <person name="Phadnis S."/>
            <person name="Ravikumar R.L."/>
            <person name="Schlapbach R."/>
            <person name="Sreeman S.M."/>
            <person name="Shimizu K.K."/>
        </authorList>
    </citation>
    <scope>NUCLEOTIDE SEQUENCE</scope>
</reference>
<feature type="chain" id="PRO_5043371901" evidence="2">
    <location>
        <begin position="20"/>
        <end position="130"/>
    </location>
</feature>
<dbReference type="Proteomes" id="UP001054889">
    <property type="component" value="Unassembled WGS sequence"/>
</dbReference>
<proteinExistence type="predicted"/>
<evidence type="ECO:0000256" key="2">
    <source>
        <dbReference type="SAM" id="SignalP"/>
    </source>
</evidence>
<dbReference type="InterPro" id="IPR040361">
    <property type="entry name" value="TPD1"/>
</dbReference>
<organism evidence="3 4">
    <name type="scientific">Eleusine coracana subsp. coracana</name>
    <dbReference type="NCBI Taxonomy" id="191504"/>
    <lineage>
        <taxon>Eukaryota</taxon>
        <taxon>Viridiplantae</taxon>
        <taxon>Streptophyta</taxon>
        <taxon>Embryophyta</taxon>
        <taxon>Tracheophyta</taxon>
        <taxon>Spermatophyta</taxon>
        <taxon>Magnoliopsida</taxon>
        <taxon>Liliopsida</taxon>
        <taxon>Poales</taxon>
        <taxon>Poaceae</taxon>
        <taxon>PACMAD clade</taxon>
        <taxon>Chloridoideae</taxon>
        <taxon>Cynodonteae</taxon>
        <taxon>Eleusininae</taxon>
        <taxon>Eleusine</taxon>
    </lineage>
</organism>
<name>A0AAV5FCU7_ELECO</name>
<dbReference type="Pfam" id="PF24068">
    <property type="entry name" value="TPD1_C"/>
    <property type="match status" value="1"/>
</dbReference>
<sequence length="130" mass="14055">MACTAKVTIILFLCAAAQAYCHAATDHPGTCNVSDIHVTEVPTGKVVGGQPEYRVTFDNQCSCPIAFIEVQCVPYLPSTEPVDQRKIRYVASGMCVLNDKLPLSRGSPVTFNYAWKTPPSFNVTSGVPQC</sequence>
<feature type="signal peptide" evidence="2">
    <location>
        <begin position="1"/>
        <end position="19"/>
    </location>
</feature>
<keyword evidence="1 2" id="KW-0732">Signal</keyword>
<dbReference type="GO" id="GO:0001709">
    <property type="term" value="P:cell fate determination"/>
    <property type="evidence" value="ECO:0007669"/>
    <property type="project" value="TreeGrafter"/>
</dbReference>
<dbReference type="EMBL" id="BQKI01000084">
    <property type="protein sequence ID" value="GJN32703.1"/>
    <property type="molecule type" value="Genomic_DNA"/>
</dbReference>
<evidence type="ECO:0000313" key="3">
    <source>
        <dbReference type="EMBL" id="GJN32703.1"/>
    </source>
</evidence>
<protein>
    <submittedName>
        <fullName evidence="3">Uncharacterized protein</fullName>
    </submittedName>
</protein>
<dbReference type="PANTHER" id="PTHR33184">
    <property type="entry name" value="PROTEIN TAPETUM DETERMINANT 1-LIKE-RELATED"/>
    <property type="match status" value="1"/>
</dbReference>
<dbReference type="AlphaFoldDB" id="A0AAV5FCU7"/>
<dbReference type="PANTHER" id="PTHR33184:SF5">
    <property type="entry name" value="PUTATIVE-RELATED"/>
    <property type="match status" value="1"/>
</dbReference>
<reference evidence="3" key="2">
    <citation type="submission" date="2021-12" db="EMBL/GenBank/DDBJ databases">
        <title>Resequencing data analysis of finger millet.</title>
        <authorList>
            <person name="Hatakeyama M."/>
            <person name="Aluri S."/>
            <person name="Balachadran M.T."/>
            <person name="Sivarajan S.R."/>
            <person name="Poveda L."/>
            <person name="Shimizu-Inatsugi R."/>
            <person name="Schlapbach R."/>
            <person name="Sreeman S.M."/>
            <person name="Shimizu K.K."/>
        </authorList>
    </citation>
    <scope>NUCLEOTIDE SEQUENCE</scope>
</reference>
<gene>
    <name evidence="3" type="primary">gb21225</name>
    <name evidence="3" type="ORF">PR202_gb21225</name>
</gene>
<evidence type="ECO:0000313" key="4">
    <source>
        <dbReference type="Proteomes" id="UP001054889"/>
    </source>
</evidence>